<reference evidence="3 4" key="1">
    <citation type="submission" date="2015-01" db="EMBL/GenBank/DDBJ databases">
        <title>The Genome Sequence of Exophiala mesophila CBS40295.</title>
        <authorList>
            <consortium name="The Broad Institute Genomics Platform"/>
            <person name="Cuomo C."/>
            <person name="de Hoog S."/>
            <person name="Gorbushina A."/>
            <person name="Stielow B."/>
            <person name="Teixiera M."/>
            <person name="Abouelleil A."/>
            <person name="Chapman S.B."/>
            <person name="Priest M."/>
            <person name="Young S.K."/>
            <person name="Wortman J."/>
            <person name="Nusbaum C."/>
            <person name="Birren B."/>
        </authorList>
    </citation>
    <scope>NUCLEOTIDE SEQUENCE [LARGE SCALE GENOMIC DNA]</scope>
    <source>
        <strain evidence="3 4">CBS 40295</strain>
    </source>
</reference>
<dbReference type="OMA" id="WITTRIG"/>
<feature type="transmembrane region" description="Helical" evidence="1">
    <location>
        <begin position="422"/>
        <end position="440"/>
    </location>
</feature>
<keyword evidence="4" id="KW-1185">Reference proteome</keyword>
<keyword evidence="1" id="KW-0812">Transmembrane</keyword>
<keyword evidence="1" id="KW-0472">Membrane</keyword>
<dbReference type="EMBL" id="KN847524">
    <property type="protein sequence ID" value="KIV89905.1"/>
    <property type="molecule type" value="Genomic_DNA"/>
</dbReference>
<feature type="transmembrane region" description="Helical" evidence="1">
    <location>
        <begin position="460"/>
        <end position="484"/>
    </location>
</feature>
<dbReference type="OrthoDB" id="5819582at2759"/>
<accession>A0A0D1WLN3</accession>
<dbReference type="PANTHER" id="PTHR23028">
    <property type="entry name" value="ACETYLTRANSFERASE"/>
    <property type="match status" value="1"/>
</dbReference>
<feature type="transmembrane region" description="Helical" evidence="1">
    <location>
        <begin position="137"/>
        <end position="164"/>
    </location>
</feature>
<feature type="transmembrane region" description="Helical" evidence="1">
    <location>
        <begin position="367"/>
        <end position="389"/>
    </location>
</feature>
<evidence type="ECO:0000256" key="1">
    <source>
        <dbReference type="SAM" id="Phobius"/>
    </source>
</evidence>
<dbReference type="HOGENOM" id="CLU_005679_13_5_1"/>
<dbReference type="VEuPathDB" id="FungiDB:PV10_07264"/>
<organism evidence="3 4">
    <name type="scientific">Exophiala mesophila</name>
    <name type="common">Black yeast-like fungus</name>
    <dbReference type="NCBI Taxonomy" id="212818"/>
    <lineage>
        <taxon>Eukaryota</taxon>
        <taxon>Fungi</taxon>
        <taxon>Dikarya</taxon>
        <taxon>Ascomycota</taxon>
        <taxon>Pezizomycotina</taxon>
        <taxon>Eurotiomycetes</taxon>
        <taxon>Chaetothyriomycetidae</taxon>
        <taxon>Chaetothyriales</taxon>
        <taxon>Herpotrichiellaceae</taxon>
        <taxon>Exophiala</taxon>
    </lineage>
</organism>
<feature type="domain" description="Acyltransferase 3" evidence="2">
    <location>
        <begin position="94"/>
        <end position="541"/>
    </location>
</feature>
<dbReference type="RefSeq" id="XP_016221479.1">
    <property type="nucleotide sequence ID" value="XM_016372147.1"/>
</dbReference>
<protein>
    <recommendedName>
        <fullName evidence="2">Acyltransferase 3 domain-containing protein</fullName>
    </recommendedName>
</protein>
<evidence type="ECO:0000259" key="2">
    <source>
        <dbReference type="Pfam" id="PF01757"/>
    </source>
</evidence>
<dbReference type="Proteomes" id="UP000054302">
    <property type="component" value="Unassembled WGS sequence"/>
</dbReference>
<dbReference type="STRING" id="212818.A0A0D1WLN3"/>
<feature type="transmembrane region" description="Helical" evidence="1">
    <location>
        <begin position="185"/>
        <end position="207"/>
    </location>
</feature>
<feature type="transmembrane region" description="Helical" evidence="1">
    <location>
        <begin position="308"/>
        <end position="330"/>
    </location>
</feature>
<proteinExistence type="predicted"/>
<dbReference type="InterPro" id="IPR050879">
    <property type="entry name" value="Acyltransferase_3"/>
</dbReference>
<sequence>MAANLTSTQEMGSRLLGSKPRSIIIPMVDMTDDGDYVSSSAMPLPTLQSMMLAAPPWLRRQSSTMGVLVGFLPSFVADYINHKPRKASSDTKISALDGLRGICCLMVLHMHWTFAVTDSNEGGSAAVNTQFLFHRPFFYLLWAGTSHVYIFFVMSGYVLSVKCLNMIHQGLSIHKVITSAVFRRAIRIFLPPIALLFIYLLAIRAHIFDRGIQVFNENRWFGEQQIRYFENPPQYLDSFSAQFWDVLGAVHNLVDPSTHFGNLPEYGNYDTHLWTMPVEFYCSMTLFVVLLATCQLKTRYRVSLHGALVLFCWLTKHTNHGLFFAGLFIAEMDILAKKSSDPKFQLPTSLDTQDSIFHRLQWGSPEIWPYLCVSNIISVVAFIGGLYILSMPLLWADETPGYTQLLSYMPSLMGMEHRMESLRALGAVLAVWPITYASATSAPGSTPIIRFFLANPVSKYLGQISFALYLVHGFVIRSLGYSILPSIYNMVIRDPERRTALAVQRYPQGNIPAPSRLTPGELGTIWVLGYLIVLPACVWAADLFYRFIDVKSVSLGRWIEQKMTKDEPAPRSGPLIVVEDKIY</sequence>
<evidence type="ECO:0000313" key="4">
    <source>
        <dbReference type="Proteomes" id="UP000054302"/>
    </source>
</evidence>
<evidence type="ECO:0000313" key="3">
    <source>
        <dbReference type="EMBL" id="KIV89905.1"/>
    </source>
</evidence>
<dbReference type="PANTHER" id="PTHR23028:SF134">
    <property type="entry name" value="PUTATIVE (AFU_ORTHOLOGUE AFUA_4G08520)-RELATED"/>
    <property type="match status" value="1"/>
</dbReference>
<dbReference type="GeneID" id="27325109"/>
<feature type="transmembrane region" description="Helical" evidence="1">
    <location>
        <begin position="278"/>
        <end position="296"/>
    </location>
</feature>
<dbReference type="InterPro" id="IPR002656">
    <property type="entry name" value="Acyl_transf_3_dom"/>
</dbReference>
<keyword evidence="1" id="KW-1133">Transmembrane helix</keyword>
<dbReference type="GO" id="GO:0016747">
    <property type="term" value="F:acyltransferase activity, transferring groups other than amino-acyl groups"/>
    <property type="evidence" value="ECO:0007669"/>
    <property type="project" value="InterPro"/>
</dbReference>
<dbReference type="Pfam" id="PF01757">
    <property type="entry name" value="Acyl_transf_3"/>
    <property type="match status" value="1"/>
</dbReference>
<gene>
    <name evidence="3" type="ORF">PV10_07264</name>
</gene>
<dbReference type="AlphaFoldDB" id="A0A0D1WLN3"/>
<feature type="transmembrane region" description="Helical" evidence="1">
    <location>
        <begin position="525"/>
        <end position="548"/>
    </location>
</feature>
<name>A0A0D1WLN3_EXOME</name>